<feature type="binding site" evidence="4">
    <location>
        <position position="248"/>
    </location>
    <ligand>
        <name>pyridoxal 5'-phosphate</name>
        <dbReference type="ChEBI" id="CHEBI:597326"/>
    </ligand>
</feature>
<keyword evidence="1 4" id="KW-0662">Pyridine nucleotide biosynthesis</keyword>
<dbReference type="PIRSF" id="PIRSF038800">
    <property type="entry name" value="KYNU"/>
    <property type="match status" value="1"/>
</dbReference>
<dbReference type="SUPFAM" id="SSF53383">
    <property type="entry name" value="PLP-dependent transferases"/>
    <property type="match status" value="1"/>
</dbReference>
<keyword evidence="8" id="KW-1185">Reference proteome</keyword>
<dbReference type="GO" id="GO:0030429">
    <property type="term" value="F:kynureninase activity"/>
    <property type="evidence" value="ECO:0007669"/>
    <property type="project" value="UniProtKB-UniRule"/>
</dbReference>
<dbReference type="InterPro" id="IPR015424">
    <property type="entry name" value="PyrdxlP-dep_Trfase"/>
</dbReference>
<dbReference type="InterPro" id="IPR015422">
    <property type="entry name" value="PyrdxlP-dep_Trfase_small"/>
</dbReference>
<dbReference type="EMBL" id="BEYU01000007">
    <property type="protein sequence ID" value="GBG24624.1"/>
    <property type="molecule type" value="Genomic_DNA"/>
</dbReference>
<comment type="subcellular location">
    <subcellularLocation>
        <location evidence="4 5">Cytoplasm</location>
    </subcellularLocation>
</comment>
<comment type="caution">
    <text evidence="7">The sequence shown here is derived from an EMBL/GenBank/DDBJ whole genome shotgun (WGS) entry which is preliminary data.</text>
</comment>
<keyword evidence="2 4" id="KW-0378">Hydrolase</keyword>
<dbReference type="GO" id="GO:0019805">
    <property type="term" value="P:quinolinate biosynthetic process"/>
    <property type="evidence" value="ECO:0007669"/>
    <property type="project" value="UniProtKB-UniRule"/>
</dbReference>
<evidence type="ECO:0000313" key="7">
    <source>
        <dbReference type="EMBL" id="GBG24624.1"/>
    </source>
</evidence>
<dbReference type="PANTHER" id="PTHR14084:SF0">
    <property type="entry name" value="KYNURENINASE"/>
    <property type="match status" value="1"/>
</dbReference>
<organism evidence="7 8">
    <name type="scientific">Hondaea fermentalgiana</name>
    <dbReference type="NCBI Taxonomy" id="2315210"/>
    <lineage>
        <taxon>Eukaryota</taxon>
        <taxon>Sar</taxon>
        <taxon>Stramenopiles</taxon>
        <taxon>Bigyra</taxon>
        <taxon>Labyrinthulomycetes</taxon>
        <taxon>Thraustochytrida</taxon>
        <taxon>Thraustochytriidae</taxon>
        <taxon>Hondaea</taxon>
    </lineage>
</organism>
<feature type="binding site" evidence="4">
    <location>
        <position position="332"/>
    </location>
    <ligand>
        <name>pyridoxal 5'-phosphate</name>
        <dbReference type="ChEBI" id="CHEBI:597326"/>
    </ligand>
</feature>
<dbReference type="NCBIfam" id="TIGR01814">
    <property type="entry name" value="kynureninase"/>
    <property type="match status" value="1"/>
</dbReference>
<evidence type="ECO:0000256" key="5">
    <source>
        <dbReference type="PIRNR" id="PIRNR038800"/>
    </source>
</evidence>
<dbReference type="GO" id="GO:0030170">
    <property type="term" value="F:pyridoxal phosphate binding"/>
    <property type="evidence" value="ECO:0007669"/>
    <property type="project" value="UniProtKB-UniRule"/>
</dbReference>
<dbReference type="Proteomes" id="UP000241890">
    <property type="component" value="Unassembled WGS sequence"/>
</dbReference>
<feature type="binding site" evidence="4">
    <location>
        <position position="132"/>
    </location>
    <ligand>
        <name>pyridoxal 5'-phosphate</name>
        <dbReference type="ChEBI" id="CHEBI:597326"/>
    </ligand>
</feature>
<feature type="modified residue" description="N6-(pyridoxal phosphate)lysine" evidence="4">
    <location>
        <position position="274"/>
    </location>
</feature>
<dbReference type="GO" id="GO:0034354">
    <property type="term" value="P:'de novo' NAD+ biosynthetic process from L-tryptophan"/>
    <property type="evidence" value="ECO:0007669"/>
    <property type="project" value="UniProtKB-UniRule"/>
</dbReference>
<comment type="pathway">
    <text evidence="4 5">Cofactor biosynthesis; NAD(+) biosynthesis; quinolinate from L-kynurenine: step 2/3.</text>
</comment>
<comment type="pathway">
    <text evidence="4 5">Amino-acid degradation; L-kynurenine degradation; L-alanine and anthranilate from L-kynurenine: step 1/1.</text>
</comment>
<dbReference type="Gene3D" id="3.40.640.10">
    <property type="entry name" value="Type I PLP-dependent aspartate aminotransferase-like (Major domain)"/>
    <property type="match status" value="1"/>
</dbReference>
<dbReference type="OrthoDB" id="5978656at2759"/>
<dbReference type="Pfam" id="PF22580">
    <property type="entry name" value="KYNU_C"/>
    <property type="match status" value="1"/>
</dbReference>
<comment type="function">
    <text evidence="4 5">Catalyzes the cleavage of L-kynurenine (L-Kyn) and L-3-hydroxykynurenine (L-3OHKyn) into anthranilic acid (AA) and 3-hydroxyanthranilic acid (3-OHAA), respectively.</text>
</comment>
<feature type="binding site" evidence="4">
    <location>
        <position position="273"/>
    </location>
    <ligand>
        <name>pyridoxal 5'-phosphate</name>
        <dbReference type="ChEBI" id="CHEBI:597326"/>
    </ligand>
</feature>
<evidence type="ECO:0000259" key="6">
    <source>
        <dbReference type="Pfam" id="PF00266"/>
    </source>
</evidence>
<gene>
    <name evidence="4" type="primary">KYNU</name>
    <name evidence="7" type="ORF">FCC1311_008432</name>
</gene>
<dbReference type="GO" id="GO:0097053">
    <property type="term" value="P:L-kynurenine catabolic process"/>
    <property type="evidence" value="ECO:0007669"/>
    <property type="project" value="UniProtKB-UniRule"/>
</dbReference>
<dbReference type="GO" id="GO:0019441">
    <property type="term" value="P:L-tryptophan catabolic process to kynurenine"/>
    <property type="evidence" value="ECO:0007669"/>
    <property type="project" value="TreeGrafter"/>
</dbReference>
<dbReference type="InterPro" id="IPR015421">
    <property type="entry name" value="PyrdxlP-dep_Trfase_major"/>
</dbReference>
<sequence length="457" mass="51396">MALLERAATELGVALEGEATDPSKGLGSQWFAEQLDARDELRELRQEFIFPRVDRADPESESCVYLCGNSLGLQPRKAKEYVTEELDKWANLGVEGHFASTRPWVTVDELCIQDMAHVVGAQSSEVATMNSLTVNLHLMMVSFYRPTQTRNKILIETKAFPSDWMATRSQIREKGFDPDECLVEAKPRSGEETLRTEDIEALIAEHADSLALVMLSGIQYYTGQAFEFERIVKAVRKHCGDDCRVGFDLAHAAGNLELKLHDWDVDFACWCTYKYLNSGPGGIGGCFVHSKFGDGKSLPRFEGWWGHRKEDRFKMDAKFLPTEGAFGWQLSNPCVLPLATLRASLELFRTATMPRLRAKSESLTRYLELLLESELPTGACRSITPGFTRRHERGSQLSLVFANPVKAVHSALEKKGVICDMREPDVMRIAPAPIYNSYMDVWRFVQLLKETLADGAK</sequence>
<evidence type="ECO:0000256" key="4">
    <source>
        <dbReference type="HAMAP-Rule" id="MF_03017"/>
    </source>
</evidence>
<dbReference type="UniPathway" id="UPA00334">
    <property type="reaction ID" value="UER00455"/>
</dbReference>
<dbReference type="FunFam" id="3.40.640.10:FF:000031">
    <property type="entry name" value="Kynureninase"/>
    <property type="match status" value="1"/>
</dbReference>
<evidence type="ECO:0000256" key="2">
    <source>
        <dbReference type="ARBA" id="ARBA00022801"/>
    </source>
</evidence>
<keyword evidence="4 5" id="KW-0963">Cytoplasm</keyword>
<dbReference type="AlphaFoldDB" id="A0A2R5GA94"/>
<protein>
    <recommendedName>
        <fullName evidence="4 5">Kynureninase</fullName>
        <ecNumber evidence="4 5">3.7.1.3</ecNumber>
    </recommendedName>
    <alternativeName>
        <fullName evidence="4">L-kynurenine hydrolase</fullName>
    </alternativeName>
</protein>
<feature type="domain" description="Aminotransferase class V" evidence="6">
    <location>
        <begin position="109"/>
        <end position="292"/>
    </location>
</feature>
<feature type="binding site" evidence="4">
    <location>
        <position position="133"/>
    </location>
    <ligand>
        <name>pyridoxal 5'-phosphate</name>
        <dbReference type="ChEBI" id="CHEBI:597326"/>
    </ligand>
</feature>
<feature type="binding site" evidence="4">
    <location>
        <begin position="160"/>
        <end position="163"/>
    </location>
    <ligand>
        <name>pyridoxal 5'-phosphate</name>
        <dbReference type="ChEBI" id="CHEBI:597326"/>
    </ligand>
</feature>
<comment type="subunit">
    <text evidence="4 5">Homodimer.</text>
</comment>
<name>A0A2R5GA94_9STRA</name>
<comment type="catalytic activity">
    <reaction evidence="4 5">
        <text>L-kynurenine + H2O = anthranilate + L-alanine + H(+)</text>
        <dbReference type="Rhea" id="RHEA:16813"/>
        <dbReference type="ChEBI" id="CHEBI:15377"/>
        <dbReference type="ChEBI" id="CHEBI:15378"/>
        <dbReference type="ChEBI" id="CHEBI:16567"/>
        <dbReference type="ChEBI" id="CHEBI:57959"/>
        <dbReference type="ChEBI" id="CHEBI:57972"/>
        <dbReference type="EC" id="3.7.1.3"/>
    </reaction>
</comment>
<dbReference type="Pfam" id="PF00266">
    <property type="entry name" value="Aminotran_5"/>
    <property type="match status" value="1"/>
</dbReference>
<dbReference type="InterPro" id="IPR000192">
    <property type="entry name" value="Aminotrans_V_dom"/>
</dbReference>
<evidence type="ECO:0000256" key="1">
    <source>
        <dbReference type="ARBA" id="ARBA00022642"/>
    </source>
</evidence>
<keyword evidence="3 4" id="KW-0663">Pyridoxal phosphate</keyword>
<feature type="binding site" evidence="4">
    <location>
        <position position="304"/>
    </location>
    <ligand>
        <name>pyridoxal 5'-phosphate</name>
        <dbReference type="ChEBI" id="CHEBI:597326"/>
    </ligand>
</feature>
<dbReference type="Gene3D" id="3.90.1150.10">
    <property type="entry name" value="Aspartate Aminotransferase, domain 1"/>
    <property type="match status" value="1"/>
</dbReference>
<feature type="binding site" evidence="4">
    <location>
        <position position="251"/>
    </location>
    <ligand>
        <name>pyridoxal 5'-phosphate</name>
        <dbReference type="ChEBI" id="CHEBI:597326"/>
    </ligand>
</feature>
<dbReference type="InterPro" id="IPR010111">
    <property type="entry name" value="Kynureninase"/>
</dbReference>
<dbReference type="EC" id="3.7.1.3" evidence="4 5"/>
<feature type="binding site" evidence="4">
    <location>
        <position position="216"/>
    </location>
    <ligand>
        <name>pyridoxal 5'-phosphate</name>
        <dbReference type="ChEBI" id="CHEBI:597326"/>
    </ligand>
</feature>
<dbReference type="GO" id="GO:0005737">
    <property type="term" value="C:cytoplasm"/>
    <property type="evidence" value="ECO:0007669"/>
    <property type="project" value="UniProtKB-SubCell"/>
</dbReference>
<dbReference type="UniPathway" id="UPA00253">
    <property type="reaction ID" value="UER00329"/>
</dbReference>
<proteinExistence type="inferred from homology"/>
<comment type="catalytic activity">
    <reaction evidence="5">
        <text>3-hydroxy-L-kynurenine + H2O = 3-hydroxyanthranilate + L-alanine + H(+)</text>
        <dbReference type="Rhea" id="RHEA:25143"/>
        <dbReference type="ChEBI" id="CHEBI:15377"/>
        <dbReference type="ChEBI" id="CHEBI:15378"/>
        <dbReference type="ChEBI" id="CHEBI:36559"/>
        <dbReference type="ChEBI" id="CHEBI:57972"/>
        <dbReference type="ChEBI" id="CHEBI:58125"/>
        <dbReference type="EC" id="3.7.1.3"/>
    </reaction>
</comment>
<comment type="similarity">
    <text evidence="4 5">Belongs to the kynureninase family.</text>
</comment>
<comment type="cofactor">
    <cofactor evidence="4 5">
        <name>pyridoxal 5'-phosphate</name>
        <dbReference type="ChEBI" id="CHEBI:597326"/>
    </cofactor>
</comment>
<evidence type="ECO:0000256" key="3">
    <source>
        <dbReference type="ARBA" id="ARBA00022898"/>
    </source>
</evidence>
<dbReference type="GO" id="GO:0043420">
    <property type="term" value="P:anthranilate metabolic process"/>
    <property type="evidence" value="ECO:0007669"/>
    <property type="project" value="UniProtKB-UniRule"/>
</dbReference>
<dbReference type="InParanoid" id="A0A2R5GA94"/>
<reference evidence="7 8" key="1">
    <citation type="submission" date="2017-12" db="EMBL/GenBank/DDBJ databases">
        <title>Sequencing, de novo assembly and annotation of complete genome of a new Thraustochytrid species, strain FCC1311.</title>
        <authorList>
            <person name="Sedici K."/>
            <person name="Godart F."/>
            <person name="Aiese Cigliano R."/>
            <person name="Sanseverino W."/>
            <person name="Barakat M."/>
            <person name="Ortet P."/>
            <person name="Marechal E."/>
            <person name="Cagnac O."/>
            <person name="Amato A."/>
        </authorList>
    </citation>
    <scope>NUCLEOTIDE SEQUENCE [LARGE SCALE GENOMIC DNA]</scope>
</reference>
<dbReference type="HAMAP" id="MF_01970">
    <property type="entry name" value="Kynureninase"/>
    <property type="match status" value="1"/>
</dbReference>
<evidence type="ECO:0000313" key="8">
    <source>
        <dbReference type="Proteomes" id="UP000241890"/>
    </source>
</evidence>
<accession>A0A2R5GA94</accession>
<dbReference type="PANTHER" id="PTHR14084">
    <property type="entry name" value="KYNURENINASE"/>
    <property type="match status" value="1"/>
</dbReference>